<dbReference type="Proteomes" id="UP001201217">
    <property type="component" value="Unassembled WGS sequence"/>
</dbReference>
<evidence type="ECO:0000313" key="6">
    <source>
        <dbReference type="Proteomes" id="UP001201217"/>
    </source>
</evidence>
<evidence type="ECO:0000259" key="4">
    <source>
        <dbReference type="Pfam" id="PF08245"/>
    </source>
</evidence>
<evidence type="ECO:0000256" key="2">
    <source>
        <dbReference type="ARBA" id="ARBA00022741"/>
    </source>
</evidence>
<keyword evidence="1" id="KW-0436">Ligase</keyword>
<organism evidence="5 6">
    <name type="scientific">Maritalea mediterranea</name>
    <dbReference type="NCBI Taxonomy" id="2909667"/>
    <lineage>
        <taxon>Bacteria</taxon>
        <taxon>Pseudomonadati</taxon>
        <taxon>Pseudomonadota</taxon>
        <taxon>Alphaproteobacteria</taxon>
        <taxon>Hyphomicrobiales</taxon>
        <taxon>Devosiaceae</taxon>
        <taxon>Maritalea</taxon>
    </lineage>
</organism>
<dbReference type="InterPro" id="IPR036565">
    <property type="entry name" value="Mur-like_cat_sf"/>
</dbReference>
<dbReference type="PANTHER" id="PTHR43024">
    <property type="entry name" value="UDP-N-ACETYLMURAMOYL-TRIPEPTIDE--D-ALANYL-D-ALANINE LIGASE"/>
    <property type="match status" value="1"/>
</dbReference>
<feature type="domain" description="Mur ligase central" evidence="4">
    <location>
        <begin position="46"/>
        <end position="235"/>
    </location>
</feature>
<dbReference type="InterPro" id="IPR013221">
    <property type="entry name" value="Mur_ligase_cen"/>
</dbReference>
<proteinExistence type="predicted"/>
<evidence type="ECO:0000256" key="1">
    <source>
        <dbReference type="ARBA" id="ARBA00022598"/>
    </source>
</evidence>
<evidence type="ECO:0000256" key="3">
    <source>
        <dbReference type="ARBA" id="ARBA00022840"/>
    </source>
</evidence>
<dbReference type="PANTHER" id="PTHR43024:SF1">
    <property type="entry name" value="UDP-N-ACETYLMURAMOYL-TRIPEPTIDE--D-ALANYL-D-ALANINE LIGASE"/>
    <property type="match status" value="1"/>
</dbReference>
<name>A0ABS9E8B6_9HYPH</name>
<dbReference type="SUPFAM" id="SSF53623">
    <property type="entry name" value="MurD-like peptide ligases, catalytic domain"/>
    <property type="match status" value="1"/>
</dbReference>
<dbReference type="Gene3D" id="3.90.190.20">
    <property type="entry name" value="Mur ligase, C-terminal domain"/>
    <property type="match status" value="1"/>
</dbReference>
<dbReference type="InterPro" id="IPR051046">
    <property type="entry name" value="MurCDEF_CellWall_CoF430Synth"/>
</dbReference>
<dbReference type="EMBL" id="JAKGTI010000001">
    <property type="protein sequence ID" value="MCF4097668.1"/>
    <property type="molecule type" value="Genomic_DNA"/>
</dbReference>
<dbReference type="RefSeq" id="WP_236113221.1">
    <property type="nucleotide sequence ID" value="NZ_JAKGTI010000001.1"/>
</dbReference>
<accession>A0ABS9E8B6</accession>
<dbReference type="Gene3D" id="3.40.1190.10">
    <property type="entry name" value="Mur-like, catalytic domain"/>
    <property type="match status" value="1"/>
</dbReference>
<dbReference type="SUPFAM" id="SSF53244">
    <property type="entry name" value="MurD-like peptide ligases, peptide-binding domain"/>
    <property type="match status" value="1"/>
</dbReference>
<keyword evidence="2" id="KW-0547">Nucleotide-binding</keyword>
<sequence>MSISIKKLNLKLAERLEPYYFRLVGGYERSNAVRKLERLEPYTIGITGSCGKSTTTKLLSELLAEAYQEDVHSGLGNNTKRWVYRGLRKLERPNQTWVQEISGGEPGYLDYVIKDIPLDIAILTTIGGDHISAFGTEQAILDEKSKLISALKVDGVACLNIDDEHLAGLAARCKGRSNIVTYGLNSDAQIRAKIITADWQSRLQFKLFVGQKQFDVATKFVGSLLLTSILAALAAIHAKGLPLEPAIRKLAELEPMMNHMSVHQSPSGQTYLMDAFKAPYWATKLFATDLIQIKNGKIVLVLGQVSDTGSTGSRAYRQIMRAVAPHCDMIIGVDGAFRAAQKLQNEFDHCEIVPCNDIVEVHHRLEQQTDALIVVKSGRRSKLWRLWEMANAPIDCQIMPCDLETGCPYCPKLRAY</sequence>
<evidence type="ECO:0000313" key="5">
    <source>
        <dbReference type="EMBL" id="MCF4097668.1"/>
    </source>
</evidence>
<reference evidence="5 6" key="1">
    <citation type="submission" date="2022-01" db="EMBL/GenBank/DDBJ databases">
        <title>Maritalea mediterranea sp. nov., isolated from marine plastic residues from the Malva-rosa beach (Valencia, Spain).</title>
        <authorList>
            <person name="Vidal-Verdu A."/>
            <person name="Molina-Menor E."/>
            <person name="Pascual J."/>
            <person name="Pereto J."/>
            <person name="Porcar M."/>
        </authorList>
    </citation>
    <scope>NUCLEOTIDE SEQUENCE [LARGE SCALE GENOMIC DNA]</scope>
    <source>
        <strain evidence="5 6">P4.10X</strain>
    </source>
</reference>
<comment type="caution">
    <text evidence="5">The sequence shown here is derived from an EMBL/GenBank/DDBJ whole genome shotgun (WGS) entry which is preliminary data.</text>
</comment>
<dbReference type="InterPro" id="IPR036615">
    <property type="entry name" value="Mur_ligase_C_dom_sf"/>
</dbReference>
<dbReference type="Pfam" id="PF08245">
    <property type="entry name" value="Mur_ligase_M"/>
    <property type="match status" value="1"/>
</dbReference>
<keyword evidence="3" id="KW-0067">ATP-binding</keyword>
<protein>
    <recommendedName>
        <fullName evidence="4">Mur ligase central domain-containing protein</fullName>
    </recommendedName>
</protein>
<gene>
    <name evidence="5" type="ORF">L1I42_04110</name>
</gene>
<keyword evidence="6" id="KW-1185">Reference proteome</keyword>